<dbReference type="OrthoDB" id="5240402at2"/>
<dbReference type="AlphaFoldDB" id="Q72GG9"/>
<dbReference type="PANTHER" id="PTHR30121">
    <property type="entry name" value="UNCHARACTERIZED PROTEIN YJGR-RELATED"/>
    <property type="match status" value="1"/>
</dbReference>
<dbReference type="InterPro" id="IPR051162">
    <property type="entry name" value="T4SS_component"/>
</dbReference>
<dbReference type="HOGENOM" id="CLU_031028_0_0_0"/>
<sequence>MTDQELLQKRVIGRASATERDPNSADRFAFWIRPGERVNPFDIVAAEHFDGSWTYGLVTNIRHVTDAASHLANFISNDFGESVDEPNTPRQGANVAEVTVLDNDKDIFMPVQSEARVYFADEYGVHVALGIDTMKEKEERTGRKIRVPAGIIRMSNGTEVVAYLDVEYVLGPESAHVNVSGISGLATKTSYIMFLIQSILQTVGASSIATILLNVKYDDLLHIHEPGTLSEEERRMYERMGLRPEPFPEDRVHYLLPWGKHTQVTGRPNVFIPEGEPIPPYKVYAYDLRSTVDKLDLLFSHVPDPWDTLGSLIGEIANGIQNDEPKWRDILTWDDLLSQEPLVKQGIPQKVGNVAASSVGRFLRILRRVVKTRQSGIFVPHLSTRMTTIGRELSRIRGGHVYVVDIARLADEEQTLVFGDILRTIYGLYSGELLLEDEEVELPEKVIIFVDELNKYAPARGEASKSPILEQVLDISERGRSFGIVLFSAQQFLSAVHPRVTGNAATKVLGRTDSVELSDSVYRFLDPDIKMHLTRLEKGELILSHPIYRQPVKVNFPKPPFRQGRVRT</sequence>
<reference evidence="1 2" key="1">
    <citation type="journal article" date="2004" name="Nat. Biotechnol.">
        <title>The genome sequence of the extreme thermophile Thermus thermophilus.</title>
        <authorList>
            <person name="Henne A."/>
            <person name="Brueggemann H."/>
            <person name="Raasch C."/>
            <person name="Wiezer A."/>
            <person name="Hartsch T."/>
            <person name="Liesegang H."/>
            <person name="Johann A."/>
            <person name="Lienard T."/>
            <person name="Gohl O."/>
            <person name="Martinez-Arias R."/>
            <person name="Jacobi C."/>
            <person name="Starkuviene V."/>
            <person name="Schlenczeck S."/>
            <person name="Dencker S."/>
            <person name="Huber R."/>
            <person name="Klenk H.-P."/>
            <person name="Overbeek R."/>
            <person name="Kramer W."/>
            <person name="Merkl R."/>
            <person name="Gottschalk G."/>
            <person name="Fritz H.-J."/>
        </authorList>
    </citation>
    <scope>NUCLEOTIDE SEQUENCE [LARGE SCALE GENOMIC DNA]</scope>
    <source>
        <strain evidence="2">ATCC BAA-163 / DSM 7039 / HB27</strain>
    </source>
</reference>
<dbReference type="InterPro" id="IPR027417">
    <property type="entry name" value="P-loop_NTPase"/>
</dbReference>
<accession>Q72GG9</accession>
<dbReference type="Proteomes" id="UP000000592">
    <property type="component" value="Chromosome"/>
</dbReference>
<dbReference type="EMBL" id="AE017221">
    <property type="protein sequence ID" value="AAS82221.1"/>
    <property type="molecule type" value="Genomic_DNA"/>
</dbReference>
<dbReference type="PANTHER" id="PTHR30121:SF6">
    <property type="entry name" value="SLR6007 PROTEIN"/>
    <property type="match status" value="1"/>
</dbReference>
<name>Q72GG9_THET2</name>
<dbReference type="SUPFAM" id="SSF52540">
    <property type="entry name" value="P-loop containing nucleoside triphosphate hydrolases"/>
    <property type="match status" value="1"/>
</dbReference>
<evidence type="ECO:0000313" key="1">
    <source>
        <dbReference type="EMBL" id="AAS82221.1"/>
    </source>
</evidence>
<proteinExistence type="predicted"/>
<dbReference type="RefSeq" id="WP_011174231.1">
    <property type="nucleotide sequence ID" value="NC_005835.1"/>
</dbReference>
<dbReference type="Gene3D" id="3.40.50.300">
    <property type="entry name" value="P-loop containing nucleotide triphosphate hydrolases"/>
    <property type="match status" value="1"/>
</dbReference>
<evidence type="ECO:0000313" key="2">
    <source>
        <dbReference type="Proteomes" id="UP000000592"/>
    </source>
</evidence>
<dbReference type="KEGG" id="tth:TT_C1879"/>
<gene>
    <name evidence="1" type="ordered locus">TT_C1879</name>
</gene>
<organism evidence="1 2">
    <name type="scientific">Thermus thermophilus (strain ATCC BAA-163 / DSM 7039 / HB27)</name>
    <dbReference type="NCBI Taxonomy" id="262724"/>
    <lineage>
        <taxon>Bacteria</taxon>
        <taxon>Thermotogati</taxon>
        <taxon>Deinococcota</taxon>
        <taxon>Deinococci</taxon>
        <taxon>Thermales</taxon>
        <taxon>Thermaceae</taxon>
        <taxon>Thermus</taxon>
    </lineage>
</organism>
<protein>
    <submittedName>
        <fullName evidence="1">Hypothetical cytosolic protein</fullName>
    </submittedName>
</protein>
<dbReference type="eggNOG" id="COG0433">
    <property type="taxonomic scope" value="Bacteria"/>
</dbReference>